<evidence type="ECO:0000313" key="4">
    <source>
        <dbReference type="Proteomes" id="UP001222932"/>
    </source>
</evidence>
<keyword evidence="2" id="KW-1133">Transmembrane helix</keyword>
<feature type="compositionally biased region" description="Low complexity" evidence="1">
    <location>
        <begin position="25"/>
        <end position="46"/>
    </location>
</feature>
<dbReference type="AlphaFoldDB" id="A0AAD3TQT7"/>
<organism evidence="3 4">
    <name type="scientific">Cutaneotrichosporon spelunceum</name>
    <dbReference type="NCBI Taxonomy" id="1672016"/>
    <lineage>
        <taxon>Eukaryota</taxon>
        <taxon>Fungi</taxon>
        <taxon>Dikarya</taxon>
        <taxon>Basidiomycota</taxon>
        <taxon>Agaricomycotina</taxon>
        <taxon>Tremellomycetes</taxon>
        <taxon>Trichosporonales</taxon>
        <taxon>Trichosporonaceae</taxon>
        <taxon>Cutaneotrichosporon</taxon>
    </lineage>
</organism>
<evidence type="ECO:0000313" key="3">
    <source>
        <dbReference type="EMBL" id="GMK54841.1"/>
    </source>
</evidence>
<keyword evidence="4" id="KW-1185">Reference proteome</keyword>
<feature type="region of interest" description="Disordered" evidence="1">
    <location>
        <begin position="1"/>
        <end position="61"/>
    </location>
</feature>
<keyword evidence="2" id="KW-0472">Membrane</keyword>
<feature type="transmembrane region" description="Helical" evidence="2">
    <location>
        <begin position="156"/>
        <end position="174"/>
    </location>
</feature>
<evidence type="ECO:0000256" key="1">
    <source>
        <dbReference type="SAM" id="MobiDB-lite"/>
    </source>
</evidence>
<evidence type="ECO:0000256" key="2">
    <source>
        <dbReference type="SAM" id="Phobius"/>
    </source>
</evidence>
<reference evidence="3" key="2">
    <citation type="submission" date="2023-06" db="EMBL/GenBank/DDBJ databases">
        <authorList>
            <person name="Kobayashi Y."/>
            <person name="Kayamori A."/>
            <person name="Aoki K."/>
            <person name="Shiwa Y."/>
            <person name="Fujita N."/>
            <person name="Sugita T."/>
            <person name="Iwasaki W."/>
            <person name="Tanaka N."/>
            <person name="Takashima M."/>
        </authorList>
    </citation>
    <scope>NUCLEOTIDE SEQUENCE</scope>
    <source>
        <strain evidence="3">HIS016</strain>
    </source>
</reference>
<dbReference type="Proteomes" id="UP001222932">
    <property type="component" value="Unassembled WGS sequence"/>
</dbReference>
<evidence type="ECO:0008006" key="5">
    <source>
        <dbReference type="Google" id="ProtNLM"/>
    </source>
</evidence>
<comment type="caution">
    <text evidence="3">The sequence shown here is derived from an EMBL/GenBank/DDBJ whole genome shotgun (WGS) entry which is preliminary data.</text>
</comment>
<reference evidence="3" key="1">
    <citation type="journal article" date="2023" name="BMC Genomics">
        <title>Chromosome-level genome assemblies of Cutaneotrichosporon spp. (Trichosporonales, Basidiomycota) reveal imbalanced evolution between nucleotide sequences and chromosome synteny.</title>
        <authorList>
            <person name="Kobayashi Y."/>
            <person name="Kayamori A."/>
            <person name="Aoki K."/>
            <person name="Shiwa Y."/>
            <person name="Matsutani M."/>
            <person name="Fujita N."/>
            <person name="Sugita T."/>
            <person name="Iwasaki W."/>
            <person name="Tanaka N."/>
            <person name="Takashima M."/>
        </authorList>
    </citation>
    <scope>NUCLEOTIDE SEQUENCE</scope>
    <source>
        <strain evidence="3">HIS016</strain>
    </source>
</reference>
<protein>
    <recommendedName>
        <fullName evidence="5">Brain protein I3</fullName>
    </recommendedName>
</protein>
<accession>A0AAD3TQT7</accession>
<keyword evidence="2" id="KW-0812">Transmembrane</keyword>
<name>A0AAD3TQT7_9TREE</name>
<gene>
    <name evidence="3" type="ORF">CspeluHIS016_0114270</name>
</gene>
<dbReference type="EMBL" id="BTCM01000001">
    <property type="protein sequence ID" value="GMK54841.1"/>
    <property type="molecule type" value="Genomic_DNA"/>
</dbReference>
<proteinExistence type="predicted"/>
<sequence length="194" mass="20764">MVESHSHATHTHTHLDSGGWHPSHQPVEPQPVQQMQVKPVQKGQQVAETQPAPSFLDDTPGYMPANRQAASIPSTMSKEAPPYYVLPAPPATPTLVYGVPAGAGMAGTNGTTPTYGTQMMKVGEQTYQVVAAPMVNRTICPVTGAQHREESHRGTIGIIIAILCCPIGFIALCLDEKHTCRDCGQVTKQAWGDC</sequence>